<keyword evidence="1" id="KW-0408">Iron</keyword>
<accession>A0ABX8EKX4</accession>
<feature type="transmembrane region" description="Helical" evidence="1">
    <location>
        <begin position="118"/>
        <end position="135"/>
    </location>
</feature>
<feature type="transmembrane region" description="Helical" evidence="1">
    <location>
        <begin position="315"/>
        <end position="333"/>
    </location>
</feature>
<comment type="cofactor">
    <cofactor evidence="1">
        <name>Fe(2+)</name>
        <dbReference type="ChEBI" id="CHEBI:29033"/>
    </cofactor>
</comment>
<name>A0ABX8EKX4_9ACTN</name>
<sequence length="366" mass="37611">MTAARAGRVRVASGREGLTGLPDHGVAVPVPPVLPSCSLPAGAASSFSRAAVAVAVVGSWLVPPWVVLIAGLVAGLPHGAVDHLVPRWWLGARAPWMLLVVSVYAATAAASYLAFRTWPVAAVALFLAVSAWHFASGETGFADLRAGRALAGRRLRAVGHVVAVLALPVLLHPDGVLPLLRVVVDAPVELPPGSGTAVAVAAVVGLLVVAGVLATDLSRGRRAEAVDLGLLVLLAVLVHPLAAFGVYFGAWHSVRHLARTLVDDPGNARLLADGRLGAALRRFAVSAALPTLASLLLVGALVVAADGWRGFASEYLALLAGLTVPHLVTVAWADRRRAAASSAVTVQQPPVRAGVRVAARGPRPPW</sequence>
<dbReference type="Proteomes" id="UP000679307">
    <property type="component" value="Chromosome"/>
</dbReference>
<proteinExistence type="inferred from homology"/>
<gene>
    <name evidence="2" type="ORF">ENKNEFLB_02147</name>
</gene>
<feature type="transmembrane region" description="Helical" evidence="1">
    <location>
        <begin position="50"/>
        <end position="76"/>
    </location>
</feature>
<feature type="binding site" evidence="1">
    <location>
        <position position="133"/>
    </location>
    <ligand>
        <name>Fe cation</name>
        <dbReference type="ChEBI" id="CHEBI:24875"/>
    </ligand>
</feature>
<keyword evidence="1" id="KW-0472">Membrane</keyword>
<keyword evidence="1" id="KW-0560">Oxidoreductase</keyword>
<feature type="transmembrane region" description="Helical" evidence="1">
    <location>
        <begin position="88"/>
        <end position="112"/>
    </location>
</feature>
<feature type="binding site" evidence="1">
    <location>
        <position position="78"/>
    </location>
    <ligand>
        <name>Fe cation</name>
        <dbReference type="ChEBI" id="CHEBI:24875"/>
    </ligand>
</feature>
<dbReference type="NCBIfam" id="TIGR03753">
    <property type="entry name" value="blh_monoox"/>
    <property type="match status" value="1"/>
</dbReference>
<protein>
    <recommendedName>
        <fullName evidence="1">Probable beta-carotene 15,15'-dioxygenase</fullName>
        <ecNumber evidence="1">1.13.11.63</ecNumber>
    </recommendedName>
</protein>
<keyword evidence="3" id="KW-1185">Reference proteome</keyword>
<dbReference type="InterPro" id="IPR022270">
    <property type="entry name" value="Blh_diox"/>
</dbReference>
<comment type="function">
    <text evidence="1">Catalyzes the cleavage of beta-carotene at its central double bond (15,15') to yield two molecules of all-trans-retinal.</text>
</comment>
<evidence type="ECO:0000256" key="1">
    <source>
        <dbReference type="HAMAP-Rule" id="MF_02093"/>
    </source>
</evidence>
<feature type="binding site" evidence="1">
    <location>
        <position position="256"/>
    </location>
    <ligand>
        <name>Fe cation</name>
        <dbReference type="ChEBI" id="CHEBI:24875"/>
    </ligand>
</feature>
<keyword evidence="1" id="KW-1003">Cell membrane</keyword>
<feature type="binding site" evidence="1">
    <location>
        <position position="252"/>
    </location>
    <ligand>
        <name>Fe cation</name>
        <dbReference type="ChEBI" id="CHEBI:24875"/>
    </ligand>
</feature>
<feature type="transmembrane region" description="Helical" evidence="1">
    <location>
        <begin position="155"/>
        <end position="173"/>
    </location>
</feature>
<keyword evidence="1" id="KW-0479">Metal-binding</keyword>
<comment type="catalytic activity">
    <reaction evidence="1">
        <text>all-trans-beta-carotene + O2 = 2 all-trans-retinal</text>
        <dbReference type="Rhea" id="RHEA:32887"/>
        <dbReference type="ChEBI" id="CHEBI:15379"/>
        <dbReference type="ChEBI" id="CHEBI:17579"/>
        <dbReference type="ChEBI" id="CHEBI:17898"/>
        <dbReference type="EC" id="1.13.11.63"/>
    </reaction>
</comment>
<dbReference type="EMBL" id="CP075371">
    <property type="protein sequence ID" value="QVT79757.1"/>
    <property type="molecule type" value="Genomic_DNA"/>
</dbReference>
<keyword evidence="1" id="KW-0223">Dioxygenase</keyword>
<comment type="subcellular location">
    <subcellularLocation>
        <location evidence="1">Cell membrane</location>
        <topology evidence="1">Multi-pass membrane protein</topology>
    </subcellularLocation>
</comment>
<keyword evidence="1" id="KW-0812">Transmembrane</keyword>
<dbReference type="HAMAP" id="MF_02093">
    <property type="entry name" value="Beta_carotene_diox"/>
    <property type="match status" value="1"/>
</dbReference>
<reference evidence="2 3" key="1">
    <citation type="submission" date="2021-05" db="EMBL/GenBank/DDBJ databases">
        <title>Complete genome of Nocardioides aquaticus KCTC 9944T isolated from meromictic and hypersaline Ekho Lake, Antarctica.</title>
        <authorList>
            <person name="Hwang K."/>
            <person name="Kim K.M."/>
            <person name="Choe H."/>
        </authorList>
    </citation>
    <scope>NUCLEOTIDE SEQUENCE [LARGE SCALE GENOMIC DNA]</scope>
    <source>
        <strain evidence="2 3">KCTC 9944</strain>
    </source>
</reference>
<dbReference type="Pfam" id="PF15461">
    <property type="entry name" value="BCD"/>
    <property type="match status" value="1"/>
</dbReference>
<feature type="transmembrane region" description="Helical" evidence="1">
    <location>
        <begin position="226"/>
        <end position="250"/>
    </location>
</feature>
<comment type="similarity">
    <text evidence="1">Belongs to the Brp/Blh beta-carotene diooxygenase family.</text>
</comment>
<dbReference type="EC" id="1.13.11.63" evidence="1"/>
<feature type="transmembrane region" description="Helical" evidence="1">
    <location>
        <begin position="283"/>
        <end position="303"/>
    </location>
</feature>
<organism evidence="2 3">
    <name type="scientific">Nocardioides aquaticus</name>
    <dbReference type="NCBI Taxonomy" id="160826"/>
    <lineage>
        <taxon>Bacteria</taxon>
        <taxon>Bacillati</taxon>
        <taxon>Actinomycetota</taxon>
        <taxon>Actinomycetes</taxon>
        <taxon>Propionibacteriales</taxon>
        <taxon>Nocardioidaceae</taxon>
        <taxon>Nocardioides</taxon>
    </lineage>
</organism>
<feature type="transmembrane region" description="Helical" evidence="1">
    <location>
        <begin position="193"/>
        <end position="214"/>
    </location>
</feature>
<evidence type="ECO:0000313" key="3">
    <source>
        <dbReference type="Proteomes" id="UP000679307"/>
    </source>
</evidence>
<keyword evidence="1" id="KW-1133">Transmembrane helix</keyword>
<evidence type="ECO:0000313" key="2">
    <source>
        <dbReference type="EMBL" id="QVT79757.1"/>
    </source>
</evidence>